<protein>
    <submittedName>
        <fullName evidence="5">ATP-binding protein</fullName>
    </submittedName>
</protein>
<dbReference type="SUPFAM" id="SSF52540">
    <property type="entry name" value="P-loop containing nucleoside triphosphate hydrolases"/>
    <property type="match status" value="1"/>
</dbReference>
<dbReference type="NCBIfam" id="NF038214">
    <property type="entry name" value="IS21_help_AAA"/>
    <property type="match status" value="1"/>
</dbReference>
<evidence type="ECO:0000313" key="6">
    <source>
        <dbReference type="Proteomes" id="UP000626844"/>
    </source>
</evidence>
<feature type="domain" description="AAA+ ATPase" evidence="4">
    <location>
        <begin position="100"/>
        <end position="233"/>
    </location>
</feature>
<dbReference type="GO" id="GO:0006260">
    <property type="term" value="P:DNA replication"/>
    <property type="evidence" value="ECO:0007669"/>
    <property type="project" value="TreeGrafter"/>
</dbReference>
<evidence type="ECO:0000256" key="3">
    <source>
        <dbReference type="ARBA" id="ARBA00022840"/>
    </source>
</evidence>
<dbReference type="EMBL" id="JACXAI010000019">
    <property type="protein sequence ID" value="MBD1381558.1"/>
    <property type="molecule type" value="Genomic_DNA"/>
</dbReference>
<evidence type="ECO:0000256" key="2">
    <source>
        <dbReference type="ARBA" id="ARBA00022741"/>
    </source>
</evidence>
<keyword evidence="6" id="KW-1185">Reference proteome</keyword>
<keyword evidence="3 5" id="KW-0067">ATP-binding</keyword>
<dbReference type="CDD" id="cd00009">
    <property type="entry name" value="AAA"/>
    <property type="match status" value="1"/>
</dbReference>
<keyword evidence="2" id="KW-0547">Nucleotide-binding</keyword>
<dbReference type="RefSeq" id="WP_191159180.1">
    <property type="nucleotide sequence ID" value="NZ_JACXAI010000019.1"/>
</dbReference>
<evidence type="ECO:0000256" key="1">
    <source>
        <dbReference type="ARBA" id="ARBA00008059"/>
    </source>
</evidence>
<dbReference type="AlphaFoldDB" id="A0A926RX72"/>
<dbReference type="InterPro" id="IPR027417">
    <property type="entry name" value="P-loop_NTPase"/>
</dbReference>
<evidence type="ECO:0000259" key="4">
    <source>
        <dbReference type="SMART" id="SM00382"/>
    </source>
</evidence>
<dbReference type="InterPro" id="IPR002611">
    <property type="entry name" value="IstB_ATP-bd"/>
</dbReference>
<accession>A0A926RX72</accession>
<dbReference type="SMART" id="SM00382">
    <property type="entry name" value="AAA"/>
    <property type="match status" value="1"/>
</dbReference>
<dbReference type="InterPro" id="IPR003593">
    <property type="entry name" value="AAA+_ATPase"/>
</dbReference>
<sequence length="273" mass="31795">MNKTVNELQDQFRQLRLSETAEELPQLLREAEKASWTYLEFLESITRYELTKREAKSLEKRMKWARFPFVKSLDEFELKGQNVLTARQLAQLRELSWLEQQYNLILLGPPGIGKTYIAIGLGLEAVYSGFNVYFATMGELVQLLKTEEYLNKSKVQLKRIRSADLVIIDDLMYMAMDQREANLFFHLINHLYERSSIILTSNKSPDEWGNLIGDQGITTAILDRLLHRVEVIHGGEDEESHRMKNRKRMGKNNVIDLSGLQKPVTDDEQNLFR</sequence>
<comment type="similarity">
    <text evidence="1">Belongs to the IS21/IS1162 putative ATP-binding protein family.</text>
</comment>
<dbReference type="InterPro" id="IPR028350">
    <property type="entry name" value="DNAC/IstB-like"/>
</dbReference>
<reference evidence="5" key="1">
    <citation type="submission" date="2020-09" db="EMBL/GenBank/DDBJ databases">
        <title>A novel bacterium of genus Bacillus, isolated from South China Sea.</title>
        <authorList>
            <person name="Huang H."/>
            <person name="Mo K."/>
            <person name="Hu Y."/>
        </authorList>
    </citation>
    <scope>NUCLEOTIDE SEQUENCE</scope>
    <source>
        <strain evidence="5">IB182487</strain>
    </source>
</reference>
<name>A0A926RX72_9BACI</name>
<dbReference type="InterPro" id="IPR047661">
    <property type="entry name" value="IstB"/>
</dbReference>
<gene>
    <name evidence="5" type="ORF">IC621_15070</name>
</gene>
<dbReference type="Pfam" id="PF01695">
    <property type="entry name" value="IstB_IS21"/>
    <property type="match status" value="1"/>
</dbReference>
<dbReference type="Gene3D" id="3.40.50.300">
    <property type="entry name" value="P-loop containing nucleotide triphosphate hydrolases"/>
    <property type="match status" value="1"/>
</dbReference>
<evidence type="ECO:0000313" key="5">
    <source>
        <dbReference type="EMBL" id="MBD1381558.1"/>
    </source>
</evidence>
<dbReference type="Proteomes" id="UP000626844">
    <property type="component" value="Unassembled WGS sequence"/>
</dbReference>
<proteinExistence type="inferred from homology"/>
<dbReference type="PANTHER" id="PTHR30050">
    <property type="entry name" value="CHROMOSOMAL REPLICATION INITIATOR PROTEIN DNAA"/>
    <property type="match status" value="1"/>
</dbReference>
<dbReference type="PANTHER" id="PTHR30050:SF4">
    <property type="entry name" value="ATP-BINDING PROTEIN RV3427C IN INSERTION SEQUENCE-RELATED"/>
    <property type="match status" value="1"/>
</dbReference>
<comment type="caution">
    <text evidence="5">The sequence shown here is derived from an EMBL/GenBank/DDBJ whole genome shotgun (WGS) entry which is preliminary data.</text>
</comment>
<organism evidence="5 6">
    <name type="scientific">Metabacillus arenae</name>
    <dbReference type="NCBI Taxonomy" id="2771434"/>
    <lineage>
        <taxon>Bacteria</taxon>
        <taxon>Bacillati</taxon>
        <taxon>Bacillota</taxon>
        <taxon>Bacilli</taxon>
        <taxon>Bacillales</taxon>
        <taxon>Bacillaceae</taxon>
        <taxon>Metabacillus</taxon>
    </lineage>
</organism>
<dbReference type="GO" id="GO:0005524">
    <property type="term" value="F:ATP binding"/>
    <property type="evidence" value="ECO:0007669"/>
    <property type="project" value="UniProtKB-KW"/>
</dbReference>
<dbReference type="PIRSF" id="PIRSF003073">
    <property type="entry name" value="DNAC_TnpB_IstB"/>
    <property type="match status" value="1"/>
</dbReference>